<name>A0A6H9YYZ9_9ACTN</name>
<evidence type="ECO:0000313" key="1">
    <source>
        <dbReference type="EMBL" id="KAB2351783.1"/>
    </source>
</evidence>
<keyword evidence="2" id="KW-1185">Reference proteome</keyword>
<accession>A0A6H9YYZ9</accession>
<dbReference type="InterPro" id="IPR029787">
    <property type="entry name" value="Nucleotide_cyclase"/>
</dbReference>
<proteinExistence type="predicted"/>
<comment type="caution">
    <text evidence="1">The sequence shown here is derived from an EMBL/GenBank/DDBJ whole genome shotgun (WGS) entry which is preliminary data.</text>
</comment>
<dbReference type="Gene3D" id="3.30.70.1230">
    <property type="entry name" value="Nucleotide cyclase"/>
    <property type="match status" value="1"/>
</dbReference>
<gene>
    <name evidence="1" type="ORF">F8566_06120</name>
</gene>
<dbReference type="RefSeq" id="WP_151558868.1">
    <property type="nucleotide sequence ID" value="NZ_WBMT01000002.1"/>
</dbReference>
<dbReference type="AlphaFoldDB" id="A0A6H9YYZ9"/>
<dbReference type="OrthoDB" id="3482507at2"/>
<dbReference type="EMBL" id="WBMT01000002">
    <property type="protein sequence ID" value="KAB2351783.1"/>
    <property type="molecule type" value="Genomic_DNA"/>
</dbReference>
<sequence>MSGSLRGPLHRSILALDLERSSARNNLIKVEQRRELYHVLREAMRAAGIDEHYCEPIADRGDGVLVLVHPVDEVPKSRLLVPLIPELTRLLVDYNDALPVAERALRQLRMRAVVHAGDLLCDDHGLFGTELDAAIRLLDSDVVRELLRETTTPLVLVVSQQIYESIVIHGYDGISPESYHRAVEVHVCGLTRHGWLHVPAGHGQPIPITAA</sequence>
<dbReference type="Proteomes" id="UP000468735">
    <property type="component" value="Unassembled WGS sequence"/>
</dbReference>
<evidence type="ECO:0000313" key="2">
    <source>
        <dbReference type="Proteomes" id="UP000468735"/>
    </source>
</evidence>
<organism evidence="1 2">
    <name type="scientific">Actinomadura rudentiformis</name>
    <dbReference type="NCBI Taxonomy" id="359158"/>
    <lineage>
        <taxon>Bacteria</taxon>
        <taxon>Bacillati</taxon>
        <taxon>Actinomycetota</taxon>
        <taxon>Actinomycetes</taxon>
        <taxon>Streptosporangiales</taxon>
        <taxon>Thermomonosporaceae</taxon>
        <taxon>Actinomadura</taxon>
    </lineage>
</organism>
<protein>
    <submittedName>
        <fullName evidence="1">Uncharacterized protein</fullName>
    </submittedName>
</protein>
<reference evidence="1 2" key="1">
    <citation type="submission" date="2019-09" db="EMBL/GenBank/DDBJ databases">
        <title>Actinomadura physcomitrii sp. nov., a novel actinomycete isolated from moss [Physcomitrium sphaericum (Ludw) Fuernr].</title>
        <authorList>
            <person name="Zhuang X."/>
            <person name="Liu C."/>
        </authorList>
    </citation>
    <scope>NUCLEOTIDE SEQUENCE [LARGE SCALE GENOMIC DNA]</scope>
    <source>
        <strain evidence="1 2">HMC1</strain>
    </source>
</reference>